<feature type="signal peptide" evidence="11">
    <location>
        <begin position="1"/>
        <end position="24"/>
    </location>
</feature>
<feature type="region of interest" description="Disordered" evidence="10">
    <location>
        <begin position="57"/>
        <end position="119"/>
    </location>
</feature>
<evidence type="ECO:0000256" key="8">
    <source>
        <dbReference type="ARBA" id="ARBA00036824"/>
    </source>
</evidence>
<keyword evidence="6" id="KW-0326">Glycosidase</keyword>
<dbReference type="InterPro" id="IPR017853">
    <property type="entry name" value="GH"/>
</dbReference>
<evidence type="ECO:0000256" key="5">
    <source>
        <dbReference type="ARBA" id="ARBA00022801"/>
    </source>
</evidence>
<evidence type="ECO:0000256" key="4">
    <source>
        <dbReference type="ARBA" id="ARBA00022729"/>
    </source>
</evidence>
<dbReference type="GeneID" id="95982538"/>
<comment type="catalytic activity">
    <reaction evidence="8">
        <text>Successive hydrolysis of beta-D-glucose units from the non-reducing ends of (1-&gt;3)-beta-D-glucans, releasing alpha-glucose.</text>
        <dbReference type="EC" id="3.2.1.58"/>
    </reaction>
</comment>
<keyword evidence="4 11" id="KW-0732">Signal</keyword>
<evidence type="ECO:0000313" key="13">
    <source>
        <dbReference type="Proteomes" id="UP001565368"/>
    </source>
</evidence>
<dbReference type="Proteomes" id="UP001565368">
    <property type="component" value="Unassembled WGS sequence"/>
</dbReference>
<evidence type="ECO:0000256" key="1">
    <source>
        <dbReference type="ARBA" id="ARBA00004613"/>
    </source>
</evidence>
<feature type="chain" id="PRO_5045909897" description="glucan 1,3-beta-glucosidase" evidence="11">
    <location>
        <begin position="25"/>
        <end position="535"/>
    </location>
</feature>
<dbReference type="PANTHER" id="PTHR31297">
    <property type="entry name" value="GLUCAN ENDO-1,6-BETA-GLUCOSIDASE B"/>
    <property type="match status" value="1"/>
</dbReference>
<protein>
    <recommendedName>
        <fullName evidence="9">glucan 1,3-beta-glucosidase</fullName>
        <ecNumber evidence="9">3.2.1.58</ecNumber>
    </recommendedName>
</protein>
<feature type="compositionally biased region" description="Low complexity" evidence="10">
    <location>
        <begin position="477"/>
        <end position="535"/>
    </location>
</feature>
<dbReference type="EMBL" id="JBBXJM010000001">
    <property type="protein sequence ID" value="KAL1413713.1"/>
    <property type="molecule type" value="Genomic_DNA"/>
</dbReference>
<dbReference type="RefSeq" id="XP_069213657.1">
    <property type="nucleotide sequence ID" value="XM_069350113.1"/>
</dbReference>
<dbReference type="InterPro" id="IPR050386">
    <property type="entry name" value="Glycosyl_hydrolase_5"/>
</dbReference>
<proteinExistence type="inferred from homology"/>
<evidence type="ECO:0000256" key="6">
    <source>
        <dbReference type="ARBA" id="ARBA00023295"/>
    </source>
</evidence>
<keyword evidence="7" id="KW-0961">Cell wall biogenesis/degradation</keyword>
<keyword evidence="5" id="KW-0378">Hydrolase</keyword>
<keyword evidence="13" id="KW-1185">Reference proteome</keyword>
<reference evidence="12 13" key="1">
    <citation type="submission" date="2023-08" db="EMBL/GenBank/DDBJ databases">
        <title>Annotated Genome Sequence of Vanrija albida AlHP1.</title>
        <authorList>
            <person name="Herzog R."/>
        </authorList>
    </citation>
    <scope>NUCLEOTIDE SEQUENCE [LARGE SCALE GENOMIC DNA]</scope>
    <source>
        <strain evidence="12 13">AlHP1</strain>
    </source>
</reference>
<name>A0ABR3QG60_9TREE</name>
<comment type="similarity">
    <text evidence="2">Belongs to the glycosyl hydrolase 5 (cellulase A) family.</text>
</comment>
<comment type="caution">
    <text evidence="12">The sequence shown here is derived from an EMBL/GenBank/DDBJ whole genome shotgun (WGS) entry which is preliminary data.</text>
</comment>
<sequence length="535" mass="59001">MSPIAQAATILSLSLLSLSQLSAAAPVLTHHIAPKRYHNLPNAHKWDTYTALPTGTKAAETTGGGRGGGGSWEDNEAWNDYTNTYVPKPKTTTSSSPAASTSNPNTGTDLSAKPRPKTDKLRGVNLGGWLVLEQWITPSLFSQVGGGVHDEYTWGANQEKGRATQLLRQHWDSWITEDDFRQIAAAGLNSVRIPVGTWSFAQYGDEPYITGAQEYLDKAIGWAQTHNIQVLIDLHGAPGSQNGFDNSGRAGEMNWPNSQSYVDHTVQVIKQIADKYTQPQYRQTVTAIFLLNEPAGFKGGNLINALRDFHNRATQAVRQADGTITVILHDAFMTPSYWNGDNNGDQNLIIDTHYYHAFDPAVQALNWQGQIQRVCDSAGLFSNANKPVMAAEWSLAIGAQNLGTDNYGDFLRRFFDVQTQTFERFGAGWTFWCWKTENSAEWSYKDSLANGWIPQDPTQHKYSYEQLCGGGGGGNQNSGNNWNAAPPADNNNNNNGGDQGNNWNQDNNNQGNNWDNNNNGNSWDNNNNGNNWGRR</sequence>
<dbReference type="EC" id="3.2.1.58" evidence="9"/>
<dbReference type="SUPFAM" id="SSF51445">
    <property type="entry name" value="(Trans)glycosidases"/>
    <property type="match status" value="1"/>
</dbReference>
<dbReference type="PANTHER" id="PTHR31297:SF1">
    <property type="entry name" value="GLUCAN 1,3-BETA-GLUCOSIDASE I_II-RELATED"/>
    <property type="match status" value="1"/>
</dbReference>
<evidence type="ECO:0000256" key="10">
    <source>
        <dbReference type="SAM" id="MobiDB-lite"/>
    </source>
</evidence>
<evidence type="ECO:0000313" key="12">
    <source>
        <dbReference type="EMBL" id="KAL1413713.1"/>
    </source>
</evidence>
<gene>
    <name evidence="12" type="ORF">Q8F55_001495</name>
</gene>
<keyword evidence="3" id="KW-0964">Secreted</keyword>
<accession>A0ABR3QG60</accession>
<dbReference type="Gene3D" id="3.20.20.80">
    <property type="entry name" value="Glycosidases"/>
    <property type="match status" value="1"/>
</dbReference>
<evidence type="ECO:0000256" key="2">
    <source>
        <dbReference type="ARBA" id="ARBA00005641"/>
    </source>
</evidence>
<feature type="compositionally biased region" description="Low complexity" evidence="10">
    <location>
        <begin position="87"/>
        <end position="106"/>
    </location>
</feature>
<feature type="region of interest" description="Disordered" evidence="10">
    <location>
        <begin position="473"/>
        <end position="535"/>
    </location>
</feature>
<evidence type="ECO:0000256" key="11">
    <source>
        <dbReference type="SAM" id="SignalP"/>
    </source>
</evidence>
<evidence type="ECO:0000256" key="9">
    <source>
        <dbReference type="ARBA" id="ARBA00038929"/>
    </source>
</evidence>
<comment type="subcellular location">
    <subcellularLocation>
        <location evidence="1">Secreted</location>
    </subcellularLocation>
</comment>
<evidence type="ECO:0000256" key="3">
    <source>
        <dbReference type="ARBA" id="ARBA00022525"/>
    </source>
</evidence>
<feature type="compositionally biased region" description="Gly residues" evidence="10">
    <location>
        <begin position="62"/>
        <end position="71"/>
    </location>
</feature>
<organism evidence="12 13">
    <name type="scientific">Vanrija albida</name>
    <dbReference type="NCBI Taxonomy" id="181172"/>
    <lineage>
        <taxon>Eukaryota</taxon>
        <taxon>Fungi</taxon>
        <taxon>Dikarya</taxon>
        <taxon>Basidiomycota</taxon>
        <taxon>Agaricomycotina</taxon>
        <taxon>Tremellomycetes</taxon>
        <taxon>Trichosporonales</taxon>
        <taxon>Trichosporonaceae</taxon>
        <taxon>Vanrija</taxon>
    </lineage>
</organism>
<evidence type="ECO:0000256" key="7">
    <source>
        <dbReference type="ARBA" id="ARBA00023316"/>
    </source>
</evidence>